<sequence>MEETHKGRKSSILKPQKSRKPLGDLDLGNEDSDDTVNLTKTSRRVSFASNNFIKPFVADPEKNTIWDLTYEEAIEQSGSSQSIKVVPDNKENDCNPLNATIIGSDDMSRLDITTPVGRIEANSKVEENTNIDMNCNVEDMELTVDIDFNAQCIIVNDRNEDRCGDMEFTVPINNLGIISSKNENKQEISLVDMEFTTAIGVVIPNINKTIVENVDMSLDATSDDTEKLINYNLSGVKESDFSKVIAGDLEASFPNLPAMPLRGINSTSFVQSLPSEIRSCGNSQDVSDMSLTSIISSTQNLIYNNIGNEDRIISEIIVRSATTIEESHEDHSAVIPFQDAEISKQSEKLISEDTQAQAGLEHEDNSIVALCAKLTEGNTSLLCDISTVSMEDISMQSQDSNKDDDVSIAAMFGEIEFINVKQVEGMVNRTAAVNELARKVAEKVTKEMEETKALLKKQKGIYSERKRLMDEFDKLRSMHEVSSSSNHQVELEQTSDKDPDIITWKDQIPILTQRNGGYWKTISMECNPYRFSTLYGTLHLILELNEENGQILQIDLEDHISQSSETIALYIHRIFKEKLKLKHIQSALGEKFNILSLLDYIRLTMEKLLEIDTDFSVLETTYGLDMDKDFKIRFKIISVDCMFSWEFTIDANDYDNINSDMVIFNAKAGDLKERDIKKCMNGCPKGFAFVKAFVTALYNLKESLERK</sequence>
<dbReference type="Proteomes" id="UP001458880">
    <property type="component" value="Unassembled WGS sequence"/>
</dbReference>
<feature type="compositionally biased region" description="Basic residues" evidence="1">
    <location>
        <begin position="1"/>
        <end position="20"/>
    </location>
</feature>
<evidence type="ECO:0000256" key="1">
    <source>
        <dbReference type="SAM" id="MobiDB-lite"/>
    </source>
</evidence>
<evidence type="ECO:0000313" key="3">
    <source>
        <dbReference type="Proteomes" id="UP001458880"/>
    </source>
</evidence>
<organism evidence="2 3">
    <name type="scientific">Popillia japonica</name>
    <name type="common">Japanese beetle</name>
    <dbReference type="NCBI Taxonomy" id="7064"/>
    <lineage>
        <taxon>Eukaryota</taxon>
        <taxon>Metazoa</taxon>
        <taxon>Ecdysozoa</taxon>
        <taxon>Arthropoda</taxon>
        <taxon>Hexapoda</taxon>
        <taxon>Insecta</taxon>
        <taxon>Pterygota</taxon>
        <taxon>Neoptera</taxon>
        <taxon>Endopterygota</taxon>
        <taxon>Coleoptera</taxon>
        <taxon>Polyphaga</taxon>
        <taxon>Scarabaeiformia</taxon>
        <taxon>Scarabaeidae</taxon>
        <taxon>Rutelinae</taxon>
        <taxon>Popillia</taxon>
    </lineage>
</organism>
<protein>
    <submittedName>
        <fullName evidence="2">Uncharacterized protein</fullName>
    </submittedName>
</protein>
<dbReference type="EMBL" id="JASPKY010000530">
    <property type="protein sequence ID" value="KAK9693856.1"/>
    <property type="molecule type" value="Genomic_DNA"/>
</dbReference>
<evidence type="ECO:0000313" key="2">
    <source>
        <dbReference type="EMBL" id="KAK9693856.1"/>
    </source>
</evidence>
<name>A0AAW1IVL9_POPJA</name>
<dbReference type="AlphaFoldDB" id="A0AAW1IVL9"/>
<proteinExistence type="predicted"/>
<reference evidence="2 3" key="1">
    <citation type="journal article" date="2024" name="BMC Genomics">
        <title>De novo assembly and annotation of Popillia japonica's genome with initial clues to its potential as an invasive pest.</title>
        <authorList>
            <person name="Cucini C."/>
            <person name="Boschi S."/>
            <person name="Funari R."/>
            <person name="Cardaioli E."/>
            <person name="Iannotti N."/>
            <person name="Marturano G."/>
            <person name="Paoli F."/>
            <person name="Bruttini M."/>
            <person name="Carapelli A."/>
            <person name="Frati F."/>
            <person name="Nardi F."/>
        </authorList>
    </citation>
    <scope>NUCLEOTIDE SEQUENCE [LARGE SCALE GENOMIC DNA]</scope>
    <source>
        <strain evidence="2">DMR45628</strain>
    </source>
</reference>
<dbReference type="CDD" id="cd21853">
    <property type="entry name" value="KNL1_NTD"/>
    <property type="match status" value="1"/>
</dbReference>
<gene>
    <name evidence="2" type="ORF">QE152_g33934</name>
</gene>
<keyword evidence="3" id="KW-1185">Reference proteome</keyword>
<feature type="region of interest" description="Disordered" evidence="1">
    <location>
        <begin position="1"/>
        <end position="34"/>
    </location>
</feature>
<accession>A0AAW1IVL9</accession>
<comment type="caution">
    <text evidence="2">The sequence shown here is derived from an EMBL/GenBank/DDBJ whole genome shotgun (WGS) entry which is preliminary data.</text>
</comment>